<dbReference type="InterPro" id="IPR013373">
    <property type="entry name" value="Flagellin/pilin_N_arc"/>
</dbReference>
<comment type="caution">
    <text evidence="3">The sequence shown here is derived from an EMBL/GenBank/DDBJ whole genome shotgun (WGS) entry which is preliminary data.</text>
</comment>
<dbReference type="PANTHER" id="PTHR38138">
    <property type="entry name" value="VNG6441H"/>
    <property type="match status" value="1"/>
</dbReference>
<organism evidence="3 4">
    <name type="scientific">Halogeometricum pallidum JCM 14848</name>
    <dbReference type="NCBI Taxonomy" id="1227487"/>
    <lineage>
        <taxon>Archaea</taxon>
        <taxon>Methanobacteriati</taxon>
        <taxon>Methanobacteriota</taxon>
        <taxon>Stenosarchaea group</taxon>
        <taxon>Halobacteria</taxon>
        <taxon>Halobacteriales</taxon>
        <taxon>Haloferacaceae</taxon>
        <taxon>Halogeometricum</taxon>
    </lineage>
</organism>
<evidence type="ECO:0000313" key="4">
    <source>
        <dbReference type="Proteomes" id="UP000011513"/>
    </source>
</evidence>
<evidence type="ECO:0000259" key="2">
    <source>
        <dbReference type="Pfam" id="PF07790"/>
    </source>
</evidence>
<evidence type="ECO:0000256" key="1">
    <source>
        <dbReference type="SAM" id="Phobius"/>
    </source>
</evidence>
<gene>
    <name evidence="3" type="ORF">C474_08952</name>
</gene>
<proteinExistence type="predicted"/>
<dbReference type="PANTHER" id="PTHR38138:SF1">
    <property type="entry name" value="ARCHAEAL TYPE IV PILIN N-TERMINAL DOMAIN-CONTAINING PROTEIN"/>
    <property type="match status" value="1"/>
</dbReference>
<dbReference type="InterPro" id="IPR012859">
    <property type="entry name" value="Pilin_N_archaeal"/>
</dbReference>
<dbReference type="EMBL" id="AOIV01000021">
    <property type="protein sequence ID" value="ELZ31416.1"/>
    <property type="molecule type" value="Genomic_DNA"/>
</dbReference>
<evidence type="ECO:0000313" key="3">
    <source>
        <dbReference type="EMBL" id="ELZ31416.1"/>
    </source>
</evidence>
<name>M0D7E5_HALPD</name>
<reference evidence="3 4" key="1">
    <citation type="journal article" date="2014" name="PLoS Genet.">
        <title>Phylogenetically driven sequencing of extremely halophilic archaea reveals strategies for static and dynamic osmo-response.</title>
        <authorList>
            <person name="Becker E.A."/>
            <person name="Seitzer P.M."/>
            <person name="Tritt A."/>
            <person name="Larsen D."/>
            <person name="Krusor M."/>
            <person name="Yao A.I."/>
            <person name="Wu D."/>
            <person name="Madern D."/>
            <person name="Eisen J.A."/>
            <person name="Darling A.E."/>
            <person name="Facciotti M.T."/>
        </authorList>
    </citation>
    <scope>NUCLEOTIDE SEQUENCE [LARGE SCALE GENOMIC DNA]</scope>
    <source>
        <strain evidence="3 4">JCM 14848</strain>
    </source>
</reference>
<accession>M0D7E5</accession>
<dbReference type="Proteomes" id="UP000011513">
    <property type="component" value="Unassembled WGS sequence"/>
</dbReference>
<dbReference type="InParanoid" id="M0D7E5"/>
<keyword evidence="1" id="KW-1133">Transmembrane helix</keyword>
<feature type="domain" description="Archaeal Type IV pilin N-terminal" evidence="2">
    <location>
        <begin position="30"/>
        <end position="104"/>
    </location>
</feature>
<keyword evidence="1" id="KW-0812">Transmembrane</keyword>
<protein>
    <recommendedName>
        <fullName evidence="2">Archaeal Type IV pilin N-terminal domain-containing protein</fullName>
    </recommendedName>
</protein>
<keyword evidence="4" id="KW-1185">Reference proteome</keyword>
<dbReference type="Pfam" id="PF07790">
    <property type="entry name" value="Pilin_N"/>
    <property type="match status" value="1"/>
</dbReference>
<sequence length="154" mass="16094">MRSVVVSVWPHPVCEKPTMKLFETFRTDDRAVSPVLGVALLIAMTVILAGVVGYVALGVDADSANAPQVSLKFKQDADAGTVTMYHKGGDALAAGEVIVKTDNASADPDDPGALATGDSYKVVTVGATTGDVVSIVWQDPSSDREVLLAEYTVE</sequence>
<dbReference type="eggNOG" id="arCOG02416">
    <property type="taxonomic scope" value="Archaea"/>
</dbReference>
<keyword evidence="1" id="KW-0472">Membrane</keyword>
<dbReference type="NCBIfam" id="TIGR02537">
    <property type="entry name" value="arch_flag_Nterm"/>
    <property type="match status" value="1"/>
</dbReference>
<dbReference type="AlphaFoldDB" id="M0D7E5"/>
<feature type="transmembrane region" description="Helical" evidence="1">
    <location>
        <begin position="35"/>
        <end position="57"/>
    </location>
</feature>